<dbReference type="InterPro" id="IPR007889">
    <property type="entry name" value="HTH_Psq"/>
</dbReference>
<evidence type="ECO:0000259" key="5">
    <source>
        <dbReference type="PROSITE" id="PS51253"/>
    </source>
</evidence>
<evidence type="ECO:0000313" key="7">
    <source>
        <dbReference type="Proteomes" id="UP000708208"/>
    </source>
</evidence>
<evidence type="ECO:0000256" key="2">
    <source>
        <dbReference type="ARBA" id="ARBA00023125"/>
    </source>
</evidence>
<gene>
    <name evidence="6" type="ORF">AFUS01_LOCUS5108</name>
</gene>
<feature type="compositionally biased region" description="Basic and acidic residues" evidence="4">
    <location>
        <begin position="94"/>
        <end position="105"/>
    </location>
</feature>
<dbReference type="Pfam" id="PF03184">
    <property type="entry name" value="DDE_1"/>
    <property type="match status" value="1"/>
</dbReference>
<dbReference type="InterPro" id="IPR004875">
    <property type="entry name" value="DDE_SF_endonuclease_dom"/>
</dbReference>
<organism evidence="6 7">
    <name type="scientific">Allacma fusca</name>
    <dbReference type="NCBI Taxonomy" id="39272"/>
    <lineage>
        <taxon>Eukaryota</taxon>
        <taxon>Metazoa</taxon>
        <taxon>Ecdysozoa</taxon>
        <taxon>Arthropoda</taxon>
        <taxon>Hexapoda</taxon>
        <taxon>Collembola</taxon>
        <taxon>Symphypleona</taxon>
        <taxon>Sminthuridae</taxon>
        <taxon>Allacma</taxon>
    </lineage>
</organism>
<comment type="subcellular location">
    <subcellularLocation>
        <location evidence="1">Nucleus</location>
    </subcellularLocation>
</comment>
<keyword evidence="2" id="KW-0238">DNA-binding</keyword>
<dbReference type="PROSITE" id="PS51253">
    <property type="entry name" value="HTH_CENPB"/>
    <property type="match status" value="1"/>
</dbReference>
<evidence type="ECO:0000256" key="1">
    <source>
        <dbReference type="ARBA" id="ARBA00004123"/>
    </source>
</evidence>
<dbReference type="AlphaFoldDB" id="A0A8J2JWQ9"/>
<feature type="compositionally biased region" description="Acidic residues" evidence="4">
    <location>
        <begin position="82"/>
        <end position="93"/>
    </location>
</feature>
<name>A0A8J2JWQ9_9HEXA</name>
<feature type="compositionally biased region" description="Basic and acidic residues" evidence="4">
    <location>
        <begin position="1"/>
        <end position="22"/>
    </location>
</feature>
<dbReference type="Pfam" id="PF04218">
    <property type="entry name" value="CENP-B_N"/>
    <property type="match status" value="1"/>
</dbReference>
<evidence type="ECO:0000313" key="6">
    <source>
        <dbReference type="EMBL" id="CAG7711672.1"/>
    </source>
</evidence>
<dbReference type="Proteomes" id="UP000708208">
    <property type="component" value="Unassembled WGS sequence"/>
</dbReference>
<protein>
    <recommendedName>
        <fullName evidence="5">HTH CENPB-type domain-containing protein</fullName>
    </recommendedName>
</protein>
<keyword evidence="3" id="KW-0539">Nucleus</keyword>
<dbReference type="InterPro" id="IPR006600">
    <property type="entry name" value="HTH_CenpB_DNA-bd_dom"/>
</dbReference>
<comment type="caution">
    <text evidence="6">The sequence shown here is derived from an EMBL/GenBank/DDBJ whole genome shotgun (WGS) entry which is preliminary data.</text>
</comment>
<proteinExistence type="predicted"/>
<keyword evidence="7" id="KW-1185">Reference proteome</keyword>
<dbReference type="PANTHER" id="PTHR19303:SF73">
    <property type="entry name" value="PROTEIN PDC2"/>
    <property type="match status" value="1"/>
</dbReference>
<dbReference type="GO" id="GO:0005634">
    <property type="term" value="C:nucleus"/>
    <property type="evidence" value="ECO:0007669"/>
    <property type="project" value="UniProtKB-SubCell"/>
</dbReference>
<dbReference type="EMBL" id="CAJVCH010032381">
    <property type="protein sequence ID" value="CAG7711672.1"/>
    <property type="molecule type" value="Genomic_DNA"/>
</dbReference>
<sequence>MEEDKNPGSKQGEEREDCRQDDEQQDSMQDAGGQDCGENNDGQDCGEDGGGQDVREGDDGRDSGETDHGQEYRPDNNGQGDCQDETMQEDEDTGHDVLTFEREMIENGGDVESEHPMNEMSSDGEISNELESLENLLVPVTVLSTKEDDLSGGDIKPFAFTPPKFSKSKSRKGKFGKKSFPVNLPIRHMLSLTPKQEILEGSVEGIMDNGEEDEEDEFEDEKELEGGNKFGIISEEERRLLHLHQNPVFIPHVPTVTKRASLCLQDKIAIIKELEIGEKQSWICKKKCLPKSTVQSIWKNRAKIVEASVRVGMGRKRCRRPQHENIEHKLVEWIDTLKSQNVPVNGPQLRAKAQFFANQLGIHKFRSSTGWLDKFKTRHNISFKKSMKLNGNSSGVGDKKVAVDWVTKVWPSVCEGYTSQNIFNADEFGLFYSALPDVASKLMHETCHGGRMAQERLTVLLIANSDGTEKRPLTVVGSHNLIGHFNVQNLPVTYLSDSKSWMTRQIFVEELRKWDGELRDSNRNVLLVVDNSPCHTVTETFSNIKLVFLPPIVASILQPLDRGVVEQVKGQYRRLLLDRVISKMQLLPSQEEKSLEGAVNILEAMVMLNAAWTSIPRNAICECFKNANLQSIHMSTTMALTPKTKHSKSDFDDVLMQKLVSLVPIPAVSFNYYNQIDAKLHVTDFISDEHLFRNVNPVSTISLPEMTVPSKVQVQDYLSSIRNWIMTLPVNVEDKGIHEAISILDNFVLRQSSSTDPRQVTFPVTSNLGLARSGQLNRVLLNSLNNNISFGSSSNVLAVPQNSTTNAATVVTFTLADSASQSSLPHHIMDQQQFFAYLS</sequence>
<dbReference type="PANTHER" id="PTHR19303">
    <property type="entry name" value="TRANSPOSON"/>
    <property type="match status" value="1"/>
</dbReference>
<dbReference type="GO" id="GO:0003677">
    <property type="term" value="F:DNA binding"/>
    <property type="evidence" value="ECO:0007669"/>
    <property type="project" value="UniProtKB-KW"/>
</dbReference>
<dbReference type="SMART" id="SM00674">
    <property type="entry name" value="CENPB"/>
    <property type="match status" value="1"/>
</dbReference>
<evidence type="ECO:0000256" key="3">
    <source>
        <dbReference type="ARBA" id="ARBA00023242"/>
    </source>
</evidence>
<feature type="domain" description="HTH CENPB-type" evidence="5">
    <location>
        <begin position="314"/>
        <end position="385"/>
    </location>
</feature>
<dbReference type="InterPro" id="IPR050863">
    <property type="entry name" value="CenT-Element_Derived"/>
</dbReference>
<feature type="region of interest" description="Disordered" evidence="4">
    <location>
        <begin position="1"/>
        <end position="126"/>
    </location>
</feature>
<dbReference type="OrthoDB" id="125347at2759"/>
<accession>A0A8J2JWQ9</accession>
<evidence type="ECO:0000256" key="4">
    <source>
        <dbReference type="SAM" id="MobiDB-lite"/>
    </source>
</evidence>
<dbReference type="Pfam" id="PF03221">
    <property type="entry name" value="HTH_Tnp_Tc5"/>
    <property type="match status" value="1"/>
</dbReference>
<reference evidence="6" key="1">
    <citation type="submission" date="2021-06" db="EMBL/GenBank/DDBJ databases">
        <authorList>
            <person name="Hodson N. C."/>
            <person name="Mongue J. A."/>
            <person name="Jaron S. K."/>
        </authorList>
    </citation>
    <scope>NUCLEOTIDE SEQUENCE</scope>
</reference>
<feature type="compositionally biased region" description="Basic and acidic residues" evidence="4">
    <location>
        <begin position="53"/>
        <end position="74"/>
    </location>
</feature>